<dbReference type="InterPro" id="IPR008628">
    <property type="entry name" value="GPP34-like"/>
</dbReference>
<comment type="caution">
    <text evidence="5">The sequence shown here is derived from an EMBL/GenBank/DDBJ whole genome shotgun (WGS) entry which is preliminary data.</text>
</comment>
<evidence type="ECO:0000256" key="4">
    <source>
        <dbReference type="ARBA" id="ARBA00023136"/>
    </source>
</evidence>
<dbReference type="EMBL" id="JAAGMK010000071">
    <property type="protein sequence ID" value="NEB83078.1"/>
    <property type="molecule type" value="Genomic_DNA"/>
</dbReference>
<dbReference type="GO" id="GO:0070273">
    <property type="term" value="F:phosphatidylinositol-4-phosphate binding"/>
    <property type="evidence" value="ECO:0007669"/>
    <property type="project" value="InterPro"/>
</dbReference>
<evidence type="ECO:0000256" key="2">
    <source>
        <dbReference type="ARBA" id="ARBA00023034"/>
    </source>
</evidence>
<evidence type="ECO:0000256" key="3">
    <source>
        <dbReference type="ARBA" id="ARBA00023121"/>
    </source>
</evidence>
<dbReference type="InterPro" id="IPR038261">
    <property type="entry name" value="GPP34-like_sf"/>
</dbReference>
<dbReference type="Pfam" id="PF05719">
    <property type="entry name" value="GPP34"/>
    <property type="match status" value="1"/>
</dbReference>
<sequence>MTQDAPALTMPEELILLALDPDRGKPTCNARDLGYGTAGAVLAELEIRGHIREERGRVQVVDPLDPADPILAAMLRTLDPPTKGRRRPGIRARRWVGEYDRYVQEKYLDSLVERSVLSRTTHRVLGMLPYHRHFPGVPDLSRGVLDRFAAAEAAGYPAHRDRVLASLASAIGLAGDLTRLGRTGRTVMKVMRRSEWTAVAVRYNVELNETGNGWSGYSGSGDPD</sequence>
<dbReference type="Gene3D" id="1.10.3630.10">
    <property type="entry name" value="yeast vps74-n-term truncation variant domain like"/>
    <property type="match status" value="1"/>
</dbReference>
<gene>
    <name evidence="5" type="ORF">G3I43_02560</name>
</gene>
<evidence type="ECO:0000256" key="1">
    <source>
        <dbReference type="ARBA" id="ARBA00004255"/>
    </source>
</evidence>
<comment type="subcellular location">
    <subcellularLocation>
        <location evidence="1">Golgi apparatus membrane</location>
        <topology evidence="1">Peripheral membrane protein</topology>
        <orientation evidence="1">Cytoplasmic side</orientation>
    </subcellularLocation>
</comment>
<proteinExistence type="predicted"/>
<reference evidence="5" key="1">
    <citation type="submission" date="2020-01" db="EMBL/GenBank/DDBJ databases">
        <title>Insect and environment-associated Actinomycetes.</title>
        <authorList>
            <person name="Currrie C."/>
            <person name="Chevrette M."/>
            <person name="Carlson C."/>
            <person name="Stubbendieck R."/>
            <person name="Wendt-Pienkowski E."/>
        </authorList>
    </citation>
    <scope>NUCLEOTIDE SEQUENCE</scope>
    <source>
        <strain evidence="5">SID505</strain>
    </source>
</reference>
<accession>A0A6G3SKX3</accession>
<protein>
    <submittedName>
        <fullName evidence="5">GPP34 family phosphoprotein</fullName>
    </submittedName>
</protein>
<dbReference type="AlphaFoldDB" id="A0A6G3SKX3"/>
<keyword evidence="2" id="KW-0333">Golgi apparatus</keyword>
<keyword evidence="3" id="KW-0446">Lipid-binding</keyword>
<name>A0A6G3SKX3_STRAQ</name>
<dbReference type="GO" id="GO:0012505">
    <property type="term" value="C:endomembrane system"/>
    <property type="evidence" value="ECO:0007669"/>
    <property type="project" value="UniProtKB-ARBA"/>
</dbReference>
<dbReference type="GO" id="GO:0005737">
    <property type="term" value="C:cytoplasm"/>
    <property type="evidence" value="ECO:0007669"/>
    <property type="project" value="UniProtKB-ARBA"/>
</dbReference>
<organism evidence="5">
    <name type="scientific">Streptomyces anulatus</name>
    <name type="common">Streptomyces chrysomallus</name>
    <dbReference type="NCBI Taxonomy" id="1892"/>
    <lineage>
        <taxon>Bacteria</taxon>
        <taxon>Bacillati</taxon>
        <taxon>Actinomycetota</taxon>
        <taxon>Actinomycetes</taxon>
        <taxon>Kitasatosporales</taxon>
        <taxon>Streptomycetaceae</taxon>
        <taxon>Streptomyces</taxon>
    </lineage>
</organism>
<evidence type="ECO:0000313" key="5">
    <source>
        <dbReference type="EMBL" id="NEB83078.1"/>
    </source>
</evidence>
<keyword evidence="4" id="KW-0472">Membrane</keyword>
<dbReference type="RefSeq" id="WP_164256478.1">
    <property type="nucleotide sequence ID" value="NZ_CBDRIV010000001.1"/>
</dbReference>